<sequence length="78" mass="8516">MMSSKLQLLFVCVAAFCLLVESKPQYGYGRGASVSRKESVSYNPTGQKTTYVEETVASPYGGTRQTVSQQSSYGYGKK</sequence>
<dbReference type="Proteomes" id="UP001497382">
    <property type="component" value="Unassembled WGS sequence"/>
</dbReference>
<proteinExistence type="predicted"/>
<organism evidence="2 3">
    <name type="scientific">Larinioides sclopetarius</name>
    <dbReference type="NCBI Taxonomy" id="280406"/>
    <lineage>
        <taxon>Eukaryota</taxon>
        <taxon>Metazoa</taxon>
        <taxon>Ecdysozoa</taxon>
        <taxon>Arthropoda</taxon>
        <taxon>Chelicerata</taxon>
        <taxon>Arachnida</taxon>
        <taxon>Araneae</taxon>
        <taxon>Araneomorphae</taxon>
        <taxon>Entelegynae</taxon>
        <taxon>Araneoidea</taxon>
        <taxon>Araneidae</taxon>
        <taxon>Larinioides</taxon>
    </lineage>
</organism>
<evidence type="ECO:0000313" key="3">
    <source>
        <dbReference type="Proteomes" id="UP001497382"/>
    </source>
</evidence>
<name>A0AAV2A7C1_9ARAC</name>
<evidence type="ECO:0000256" key="1">
    <source>
        <dbReference type="SAM" id="SignalP"/>
    </source>
</evidence>
<protein>
    <submittedName>
        <fullName evidence="2">Uncharacterized protein</fullName>
    </submittedName>
</protein>
<evidence type="ECO:0000313" key="2">
    <source>
        <dbReference type="EMBL" id="CAL1278568.1"/>
    </source>
</evidence>
<keyword evidence="1" id="KW-0732">Signal</keyword>
<feature type="signal peptide" evidence="1">
    <location>
        <begin position="1"/>
        <end position="22"/>
    </location>
</feature>
<accession>A0AAV2A7C1</accession>
<dbReference type="AlphaFoldDB" id="A0AAV2A7C1"/>
<reference evidence="2 3" key="1">
    <citation type="submission" date="2024-04" db="EMBL/GenBank/DDBJ databases">
        <authorList>
            <person name="Rising A."/>
            <person name="Reimegard J."/>
            <person name="Sonavane S."/>
            <person name="Akerstrom W."/>
            <person name="Nylinder S."/>
            <person name="Hedman E."/>
            <person name="Kallberg Y."/>
        </authorList>
    </citation>
    <scope>NUCLEOTIDE SEQUENCE [LARGE SCALE GENOMIC DNA]</scope>
</reference>
<comment type="caution">
    <text evidence="2">The sequence shown here is derived from an EMBL/GenBank/DDBJ whole genome shotgun (WGS) entry which is preliminary data.</text>
</comment>
<dbReference type="EMBL" id="CAXIEN010000113">
    <property type="protein sequence ID" value="CAL1278568.1"/>
    <property type="molecule type" value="Genomic_DNA"/>
</dbReference>
<keyword evidence="3" id="KW-1185">Reference proteome</keyword>
<gene>
    <name evidence="2" type="ORF">LARSCL_LOCUS9859</name>
</gene>
<feature type="chain" id="PRO_5043864205" evidence="1">
    <location>
        <begin position="23"/>
        <end position="78"/>
    </location>
</feature>